<gene>
    <name evidence="7" type="ORF">R5R35_002320</name>
</gene>
<dbReference type="AlphaFoldDB" id="A0AAN9VTM0"/>
<dbReference type="Gene3D" id="1.10.510.10">
    <property type="entry name" value="Transferase(Phosphotransferase) domain 1"/>
    <property type="match status" value="1"/>
</dbReference>
<dbReference type="PROSITE" id="PS00108">
    <property type="entry name" value="PROTEIN_KINASE_ST"/>
    <property type="match status" value="1"/>
</dbReference>
<dbReference type="InterPro" id="IPR000719">
    <property type="entry name" value="Prot_kinase_dom"/>
</dbReference>
<dbReference type="EMBL" id="JAZDUA010000073">
    <property type="protein sequence ID" value="KAK7869556.1"/>
    <property type="molecule type" value="Genomic_DNA"/>
</dbReference>
<keyword evidence="3" id="KW-0547">Nucleotide-binding</keyword>
<evidence type="ECO:0000256" key="1">
    <source>
        <dbReference type="ARBA" id="ARBA00022527"/>
    </source>
</evidence>
<keyword evidence="2" id="KW-0808">Transferase</keyword>
<evidence type="ECO:0000256" key="5">
    <source>
        <dbReference type="ARBA" id="ARBA00022840"/>
    </source>
</evidence>
<evidence type="ECO:0000256" key="2">
    <source>
        <dbReference type="ARBA" id="ARBA00022679"/>
    </source>
</evidence>
<dbReference type="GO" id="GO:0004713">
    <property type="term" value="F:protein tyrosine kinase activity"/>
    <property type="evidence" value="ECO:0007669"/>
    <property type="project" value="TreeGrafter"/>
</dbReference>
<evidence type="ECO:0000259" key="6">
    <source>
        <dbReference type="PROSITE" id="PS50011"/>
    </source>
</evidence>
<dbReference type="PANTHER" id="PTHR24058">
    <property type="entry name" value="DUAL SPECIFICITY PROTEIN KINASE"/>
    <property type="match status" value="1"/>
</dbReference>
<name>A0AAN9VTM0_9ORTH</name>
<keyword evidence="8" id="KW-1185">Reference proteome</keyword>
<evidence type="ECO:0000313" key="7">
    <source>
        <dbReference type="EMBL" id="KAK7869556.1"/>
    </source>
</evidence>
<dbReference type="InterPro" id="IPR011009">
    <property type="entry name" value="Kinase-like_dom_sf"/>
</dbReference>
<evidence type="ECO:0000256" key="3">
    <source>
        <dbReference type="ARBA" id="ARBA00022741"/>
    </source>
</evidence>
<dbReference type="Gene3D" id="3.30.200.20">
    <property type="entry name" value="Phosphorylase Kinase, domain 1"/>
    <property type="match status" value="1"/>
</dbReference>
<dbReference type="GO" id="GO:0005737">
    <property type="term" value="C:cytoplasm"/>
    <property type="evidence" value="ECO:0007669"/>
    <property type="project" value="TreeGrafter"/>
</dbReference>
<feature type="domain" description="Protein kinase" evidence="6">
    <location>
        <begin position="1"/>
        <end position="323"/>
    </location>
</feature>
<comment type="caution">
    <text evidence="7">The sequence shown here is derived from an EMBL/GenBank/DDBJ whole genome shotgun (WGS) entry which is preliminary data.</text>
</comment>
<dbReference type="GO" id="GO:0004674">
    <property type="term" value="F:protein serine/threonine kinase activity"/>
    <property type="evidence" value="ECO:0007669"/>
    <property type="project" value="UniProtKB-KW"/>
</dbReference>
<sequence length="329" mass="36880">MCVSRARVPRCGLLNDACGCVQVLHCQEVGTARSRAVKVLRLEGQWSEAAMNEAQALATISLHNPDLHHLVRFYEAFQWGARLFLVMEALDRPLGTFIAQNGQALRMGDIACILKQLFCALRKLDELDIIHADVKPSNIMITEQPVGRWRAKLVDFSNALSAKRALQAPPAQSVWYRAPEVALGQAFCAAADVWSLGCVAAELATATPLYRHARCDATLLHAVTRTHGPLPDALLARPGHTRWFYSQDAQGGWALKELSEPDEFKGFTALDDVCLKHYAKLSHREKSRFYVEIVLFGDLLRQMLDVYQERRICPREALNHDFLTGENFT</sequence>
<dbReference type="PROSITE" id="PS50011">
    <property type="entry name" value="PROTEIN_KINASE_DOM"/>
    <property type="match status" value="1"/>
</dbReference>
<protein>
    <recommendedName>
        <fullName evidence="6">Protein kinase domain-containing protein</fullName>
    </recommendedName>
</protein>
<accession>A0AAN9VTM0</accession>
<dbReference type="Proteomes" id="UP001378592">
    <property type="component" value="Unassembled WGS sequence"/>
</dbReference>
<keyword evidence="4" id="KW-0418">Kinase</keyword>
<dbReference type="SMART" id="SM00220">
    <property type="entry name" value="S_TKc"/>
    <property type="match status" value="1"/>
</dbReference>
<evidence type="ECO:0000256" key="4">
    <source>
        <dbReference type="ARBA" id="ARBA00022777"/>
    </source>
</evidence>
<dbReference type="SUPFAM" id="SSF56112">
    <property type="entry name" value="Protein kinase-like (PK-like)"/>
    <property type="match status" value="1"/>
</dbReference>
<keyword evidence="5" id="KW-0067">ATP-binding</keyword>
<dbReference type="PANTHER" id="PTHR24058:SF17">
    <property type="entry name" value="HOMEODOMAIN INTERACTING PROTEIN KINASE, ISOFORM D"/>
    <property type="match status" value="1"/>
</dbReference>
<dbReference type="Pfam" id="PF00069">
    <property type="entry name" value="Pkinase"/>
    <property type="match status" value="1"/>
</dbReference>
<reference evidence="7 8" key="1">
    <citation type="submission" date="2024-03" db="EMBL/GenBank/DDBJ databases">
        <title>The genome assembly and annotation of the cricket Gryllus longicercus Weissman &amp; Gray.</title>
        <authorList>
            <person name="Szrajer S."/>
            <person name="Gray D."/>
            <person name="Ylla G."/>
        </authorList>
    </citation>
    <scope>NUCLEOTIDE SEQUENCE [LARGE SCALE GENOMIC DNA]</scope>
    <source>
        <strain evidence="7">DAG 2021-001</strain>
        <tissue evidence="7">Whole body minus gut</tissue>
    </source>
</reference>
<dbReference type="InterPro" id="IPR050494">
    <property type="entry name" value="Ser_Thr_dual-spec_kinase"/>
</dbReference>
<dbReference type="InterPro" id="IPR008271">
    <property type="entry name" value="Ser/Thr_kinase_AS"/>
</dbReference>
<keyword evidence="1" id="KW-0723">Serine/threonine-protein kinase</keyword>
<dbReference type="GO" id="GO:0005634">
    <property type="term" value="C:nucleus"/>
    <property type="evidence" value="ECO:0007669"/>
    <property type="project" value="TreeGrafter"/>
</dbReference>
<dbReference type="GO" id="GO:0005524">
    <property type="term" value="F:ATP binding"/>
    <property type="evidence" value="ECO:0007669"/>
    <property type="project" value="UniProtKB-KW"/>
</dbReference>
<evidence type="ECO:0000313" key="8">
    <source>
        <dbReference type="Proteomes" id="UP001378592"/>
    </source>
</evidence>
<organism evidence="7 8">
    <name type="scientific">Gryllus longicercus</name>
    <dbReference type="NCBI Taxonomy" id="2509291"/>
    <lineage>
        <taxon>Eukaryota</taxon>
        <taxon>Metazoa</taxon>
        <taxon>Ecdysozoa</taxon>
        <taxon>Arthropoda</taxon>
        <taxon>Hexapoda</taxon>
        <taxon>Insecta</taxon>
        <taxon>Pterygota</taxon>
        <taxon>Neoptera</taxon>
        <taxon>Polyneoptera</taxon>
        <taxon>Orthoptera</taxon>
        <taxon>Ensifera</taxon>
        <taxon>Gryllidea</taxon>
        <taxon>Grylloidea</taxon>
        <taxon>Gryllidae</taxon>
        <taxon>Gryllinae</taxon>
        <taxon>Gryllus</taxon>
    </lineage>
</organism>
<proteinExistence type="predicted"/>